<evidence type="ECO:0000313" key="1">
    <source>
        <dbReference type="Proteomes" id="UP000694888"/>
    </source>
</evidence>
<protein>
    <submittedName>
        <fullName evidence="2 3">Uncharacterized protein LOC101854420</fullName>
    </submittedName>
</protein>
<gene>
    <name evidence="2 3" type="primary">LOC101854420</name>
</gene>
<evidence type="ECO:0000313" key="2">
    <source>
        <dbReference type="RefSeq" id="XP_005101790.1"/>
    </source>
</evidence>
<name>A0ABM0JUH5_APLCA</name>
<reference evidence="2 3" key="1">
    <citation type="submission" date="2025-05" db="UniProtKB">
        <authorList>
            <consortium name="RefSeq"/>
        </authorList>
    </citation>
    <scope>IDENTIFICATION</scope>
</reference>
<evidence type="ECO:0000313" key="3">
    <source>
        <dbReference type="RefSeq" id="XP_005101791.1"/>
    </source>
</evidence>
<organism evidence="1 2">
    <name type="scientific">Aplysia californica</name>
    <name type="common">California sea hare</name>
    <dbReference type="NCBI Taxonomy" id="6500"/>
    <lineage>
        <taxon>Eukaryota</taxon>
        <taxon>Metazoa</taxon>
        <taxon>Spiralia</taxon>
        <taxon>Lophotrochozoa</taxon>
        <taxon>Mollusca</taxon>
        <taxon>Gastropoda</taxon>
        <taxon>Heterobranchia</taxon>
        <taxon>Euthyneura</taxon>
        <taxon>Tectipleura</taxon>
        <taxon>Aplysiida</taxon>
        <taxon>Aplysioidea</taxon>
        <taxon>Aplysiidae</taxon>
        <taxon>Aplysia</taxon>
    </lineage>
</organism>
<keyword evidence="1" id="KW-1185">Reference proteome</keyword>
<dbReference type="GeneID" id="101854420"/>
<dbReference type="Proteomes" id="UP000694888">
    <property type="component" value="Unplaced"/>
</dbReference>
<sequence length="148" mass="17227">MERSLMIIGIFSMTANQLGRCCKKKEVIASYTKTWLSKNQRFLNIECLLSTRLENMEYLTLQTIPPHTSEVQEVLKLRCWANNHLVTVTQKLNGTFKFTVPFAKPFKILFTSEDFAHRDLGRYRCVLSGRNLSSHSDDVTTDWYKTLQ</sequence>
<accession>A0ABM0JUH5</accession>
<dbReference type="RefSeq" id="XP_005101791.1">
    <property type="nucleotide sequence ID" value="XM_005101734.2"/>
</dbReference>
<proteinExistence type="predicted"/>
<dbReference type="RefSeq" id="XP_005101790.1">
    <property type="nucleotide sequence ID" value="XM_005101733.3"/>
</dbReference>